<dbReference type="OrthoDB" id="3801017at2"/>
<sequence length="423" mass="44260">MTGTWHDAAVPVRYRDHQVQLGECSDVVGLEQVVLPGCVAYVDPASPWRPPALVVVDGERAGEVLDELWGPEAVDLVRGRSEGTVDIRDAGPGLQDVASLGTARWVERWQPYPLDPGLLRLDVLVAHARCQELLDPDDEPGGWPAAGELRAAVDHVEAVLAAAADGDAAPRTSVPGWVADLGRPGAVAASVPQTLALAGRSTADWDRVPVRTISRAESAVHWSVEGESDGGMLHVVATAAGDPLPSPAAASWAPPTRDVRLHAQLYVPDWPLPLAVAELKAVREAGAWAGAAGLTADVLARIDRAGPQDVFLDVAVPGLPVPPRTGGAALRARARRWGARCVGGGRMAADAEAGATRARQDVPSEPLRTQVRSAARQAVALWRAAGDDTGAATIQAWTSGEDLGRPAALGLAERYALQDGRSS</sequence>
<dbReference type="AlphaFoldDB" id="A0A345NK99"/>
<organism evidence="1 2">
    <name type="scientific">Ornithinimicrobium avium</name>
    <dbReference type="NCBI Taxonomy" id="2283195"/>
    <lineage>
        <taxon>Bacteria</taxon>
        <taxon>Bacillati</taxon>
        <taxon>Actinomycetota</taxon>
        <taxon>Actinomycetes</taxon>
        <taxon>Micrococcales</taxon>
        <taxon>Ornithinimicrobiaceae</taxon>
        <taxon>Ornithinimicrobium</taxon>
    </lineage>
</organism>
<dbReference type="EMBL" id="CP031229">
    <property type="protein sequence ID" value="AXH95457.1"/>
    <property type="molecule type" value="Genomic_DNA"/>
</dbReference>
<evidence type="ECO:0000313" key="2">
    <source>
        <dbReference type="Proteomes" id="UP000253790"/>
    </source>
</evidence>
<dbReference type="Proteomes" id="UP000253790">
    <property type="component" value="Chromosome"/>
</dbReference>
<dbReference type="KEGG" id="orn:DV701_04325"/>
<dbReference type="RefSeq" id="WP_114927222.1">
    <property type="nucleotide sequence ID" value="NZ_CP031229.1"/>
</dbReference>
<name>A0A345NK99_9MICO</name>
<reference evidence="1 2" key="1">
    <citation type="submission" date="2018-07" db="EMBL/GenBank/DDBJ databases">
        <title>Complete genome sequencing of Ornithinimicrobium sp. AMA3305.</title>
        <authorList>
            <person name="Bae J.-W."/>
        </authorList>
    </citation>
    <scope>NUCLEOTIDE SEQUENCE [LARGE SCALE GENOMIC DNA]</scope>
    <source>
        <strain evidence="1 2">AMA3305</strain>
    </source>
</reference>
<keyword evidence="2" id="KW-1185">Reference proteome</keyword>
<proteinExistence type="predicted"/>
<accession>A0A345NK99</accession>
<evidence type="ECO:0000313" key="1">
    <source>
        <dbReference type="EMBL" id="AXH95457.1"/>
    </source>
</evidence>
<protein>
    <submittedName>
        <fullName evidence="1">Uncharacterized protein</fullName>
    </submittedName>
</protein>
<gene>
    <name evidence="1" type="ORF">DV701_04325</name>
</gene>